<dbReference type="AlphaFoldDB" id="A0A9W7GRT0"/>
<dbReference type="GO" id="GO:0140359">
    <property type="term" value="F:ABC-type transporter activity"/>
    <property type="evidence" value="ECO:0007669"/>
    <property type="project" value="InterPro"/>
</dbReference>
<dbReference type="GO" id="GO:0016887">
    <property type="term" value="F:ATP hydrolysis activity"/>
    <property type="evidence" value="ECO:0007669"/>
    <property type="project" value="InterPro"/>
</dbReference>
<dbReference type="InterPro" id="IPR003439">
    <property type="entry name" value="ABC_transporter-like_ATP-bd"/>
</dbReference>
<keyword evidence="4" id="KW-0547">Nucleotide-binding</keyword>
<protein>
    <recommendedName>
        <fullName evidence="9">ABC transporter domain-containing protein</fullName>
    </recommendedName>
</protein>
<evidence type="ECO:0000256" key="4">
    <source>
        <dbReference type="ARBA" id="ARBA00022741"/>
    </source>
</evidence>
<feature type="transmembrane region" description="Helical" evidence="8">
    <location>
        <begin position="606"/>
        <end position="628"/>
    </location>
</feature>
<feature type="transmembrane region" description="Helical" evidence="8">
    <location>
        <begin position="484"/>
        <end position="508"/>
    </location>
</feature>
<evidence type="ECO:0000256" key="2">
    <source>
        <dbReference type="ARBA" id="ARBA00022448"/>
    </source>
</evidence>
<dbReference type="InterPro" id="IPR050352">
    <property type="entry name" value="ABCG_transporters"/>
</dbReference>
<dbReference type="InterPro" id="IPR027417">
    <property type="entry name" value="P-loop_NTPase"/>
</dbReference>
<organism evidence="10 11">
    <name type="scientific">Triparma columacea</name>
    <dbReference type="NCBI Taxonomy" id="722753"/>
    <lineage>
        <taxon>Eukaryota</taxon>
        <taxon>Sar</taxon>
        <taxon>Stramenopiles</taxon>
        <taxon>Ochrophyta</taxon>
        <taxon>Bolidophyceae</taxon>
        <taxon>Parmales</taxon>
        <taxon>Triparmaceae</taxon>
        <taxon>Triparma</taxon>
    </lineage>
</organism>
<keyword evidence="6 8" id="KW-1133">Transmembrane helix</keyword>
<dbReference type="GO" id="GO:0005886">
    <property type="term" value="C:plasma membrane"/>
    <property type="evidence" value="ECO:0007669"/>
    <property type="project" value="TreeGrafter"/>
</dbReference>
<dbReference type="Pfam" id="PF01061">
    <property type="entry name" value="ABC2_membrane"/>
    <property type="match status" value="1"/>
</dbReference>
<feature type="transmembrane region" description="Helical" evidence="8">
    <location>
        <begin position="410"/>
        <end position="430"/>
    </location>
</feature>
<evidence type="ECO:0000256" key="1">
    <source>
        <dbReference type="ARBA" id="ARBA00004141"/>
    </source>
</evidence>
<dbReference type="Proteomes" id="UP001165065">
    <property type="component" value="Unassembled WGS sequence"/>
</dbReference>
<dbReference type="InterPro" id="IPR013525">
    <property type="entry name" value="ABC2_TM"/>
</dbReference>
<keyword evidence="5" id="KW-0067">ATP-binding</keyword>
<dbReference type="PROSITE" id="PS50893">
    <property type="entry name" value="ABC_TRANSPORTER_2"/>
    <property type="match status" value="1"/>
</dbReference>
<comment type="subcellular location">
    <subcellularLocation>
        <location evidence="1">Membrane</location>
        <topology evidence="1">Multi-pass membrane protein</topology>
    </subcellularLocation>
</comment>
<gene>
    <name evidence="10" type="ORF">TrCOL_g13550</name>
</gene>
<dbReference type="SUPFAM" id="SSF52540">
    <property type="entry name" value="P-loop containing nucleoside triphosphate hydrolases"/>
    <property type="match status" value="1"/>
</dbReference>
<keyword evidence="2" id="KW-0813">Transport</keyword>
<keyword evidence="11" id="KW-1185">Reference proteome</keyword>
<proteinExistence type="predicted"/>
<dbReference type="SMART" id="SM00382">
    <property type="entry name" value="AAA"/>
    <property type="match status" value="1"/>
</dbReference>
<accession>A0A9W7GRT0</accession>
<evidence type="ECO:0000256" key="3">
    <source>
        <dbReference type="ARBA" id="ARBA00022692"/>
    </source>
</evidence>
<dbReference type="Pfam" id="PF00005">
    <property type="entry name" value="ABC_tran"/>
    <property type="match status" value="1"/>
</dbReference>
<feature type="transmembrane region" description="Helical" evidence="8">
    <location>
        <begin position="374"/>
        <end position="395"/>
    </location>
</feature>
<evidence type="ECO:0000256" key="7">
    <source>
        <dbReference type="ARBA" id="ARBA00023136"/>
    </source>
</evidence>
<evidence type="ECO:0000259" key="9">
    <source>
        <dbReference type="PROSITE" id="PS50893"/>
    </source>
</evidence>
<dbReference type="Gene3D" id="3.40.50.300">
    <property type="entry name" value="P-loop containing nucleotide triphosphate hydrolases"/>
    <property type="match status" value="1"/>
</dbReference>
<sequence>MTPKPEQSDVGEFHDIELVHNGAASKHVPNKTTIVVAFTGLKKVVTPPPPPPSLISSTPPGAQAPKEILSNVSGYANPGEVLALMGPSGSGKTTLLDCLSNRGGVAEGRITLNSAPLQKHHKRLMAYVTQEDLFFNHLTVFDQLLYTALLRLGGLTRKEKVAEVNKILAQLKLTKCRDTPIMLISGGEKKRTNIGSELLTDPSVVLLDEPTSGLDSTSAVGLMHTLRSLASAGKTVITSIHQPSSATFASFDRVMLLADGHVVYFGTPSGSLGYMEGKGHPCPQGYNGADHIMDLLVVEEGHEDGRGDTVRRDLIDSWDNEGSKKMVEARVGEASAVLPPPEAGEKARSKWNVSYITQLKVLTHRCMRNSRSAIFTPLNFIKSAGLGLISGFIWLDMAPTESWVDDRNGFIFFAVTFWTFDSMFTAMMSFPPERAIIFKERASGSYRLSSYFFAKTISEAPLRLTLPFTFLTISYWMSTLNMSFTVFLSFMCVQLLCVLAGESVGLLIGATVMDSEKAMVTATLVSLSQMLSGGFFARRIGDGVRWLQFLSPFKFSYHASLRIAYEGGVLCDGSNLLGSYCAIVGGPGNIVGAGEVYEHFGGQGTVGFNVGMLVVMSVACRVGAYVMLRRMKGEGRHA</sequence>
<keyword evidence="7 8" id="KW-0472">Membrane</keyword>
<evidence type="ECO:0000313" key="11">
    <source>
        <dbReference type="Proteomes" id="UP001165065"/>
    </source>
</evidence>
<dbReference type="GO" id="GO:0005524">
    <property type="term" value="F:ATP binding"/>
    <property type="evidence" value="ECO:0007669"/>
    <property type="project" value="UniProtKB-KW"/>
</dbReference>
<dbReference type="PANTHER" id="PTHR48041:SF63">
    <property type="entry name" value="EARLY GENE AT 23, ISOFORM C"/>
    <property type="match status" value="1"/>
</dbReference>
<dbReference type="InterPro" id="IPR003593">
    <property type="entry name" value="AAA+_ATPase"/>
</dbReference>
<dbReference type="OrthoDB" id="66620at2759"/>
<dbReference type="EMBL" id="BRYA01000468">
    <property type="protein sequence ID" value="GMI49125.1"/>
    <property type="molecule type" value="Genomic_DNA"/>
</dbReference>
<evidence type="ECO:0000256" key="5">
    <source>
        <dbReference type="ARBA" id="ARBA00022840"/>
    </source>
</evidence>
<evidence type="ECO:0000256" key="8">
    <source>
        <dbReference type="SAM" id="Phobius"/>
    </source>
</evidence>
<evidence type="ECO:0000256" key="6">
    <source>
        <dbReference type="ARBA" id="ARBA00022989"/>
    </source>
</evidence>
<evidence type="ECO:0000313" key="10">
    <source>
        <dbReference type="EMBL" id="GMI49125.1"/>
    </source>
</evidence>
<keyword evidence="3 8" id="KW-0812">Transmembrane</keyword>
<feature type="domain" description="ABC transporter" evidence="9">
    <location>
        <begin position="36"/>
        <end position="284"/>
    </location>
</feature>
<name>A0A9W7GRT0_9STRA</name>
<comment type="caution">
    <text evidence="10">The sequence shown here is derived from an EMBL/GenBank/DDBJ whole genome shotgun (WGS) entry which is preliminary data.</text>
</comment>
<reference evidence="11" key="1">
    <citation type="journal article" date="2023" name="Commun. Biol.">
        <title>Genome analysis of Parmales, the sister group of diatoms, reveals the evolutionary specialization of diatoms from phago-mixotrophs to photoautotrophs.</title>
        <authorList>
            <person name="Ban H."/>
            <person name="Sato S."/>
            <person name="Yoshikawa S."/>
            <person name="Yamada K."/>
            <person name="Nakamura Y."/>
            <person name="Ichinomiya M."/>
            <person name="Sato N."/>
            <person name="Blanc-Mathieu R."/>
            <person name="Endo H."/>
            <person name="Kuwata A."/>
            <person name="Ogata H."/>
        </authorList>
    </citation>
    <scope>NUCLEOTIDE SEQUENCE [LARGE SCALE GENOMIC DNA]</scope>
</reference>
<dbReference type="PANTHER" id="PTHR48041">
    <property type="entry name" value="ABC TRANSPORTER G FAMILY MEMBER 28"/>
    <property type="match status" value="1"/>
</dbReference>